<evidence type="ECO:0000256" key="1">
    <source>
        <dbReference type="SAM" id="MobiDB-lite"/>
    </source>
</evidence>
<dbReference type="SUPFAM" id="SSF52058">
    <property type="entry name" value="L domain-like"/>
    <property type="match status" value="1"/>
</dbReference>
<gene>
    <name evidence="4" type="ORF">K504DRAFT_452589</name>
</gene>
<accession>A0A6G1KHT6</accession>
<evidence type="ECO:0000313" key="5">
    <source>
        <dbReference type="Proteomes" id="UP000799428"/>
    </source>
</evidence>
<keyword evidence="5" id="KW-1185">Reference proteome</keyword>
<dbReference type="Gene3D" id="3.80.20.20">
    <property type="entry name" value="Receptor L-domain"/>
    <property type="match status" value="1"/>
</dbReference>
<name>A0A6G1KHT6_9PLEO</name>
<dbReference type="EMBL" id="MU005766">
    <property type="protein sequence ID" value="KAF2712394.1"/>
    <property type="molecule type" value="Genomic_DNA"/>
</dbReference>
<proteinExistence type="predicted"/>
<protein>
    <recommendedName>
        <fullName evidence="6">Receptor L-domain domain-containing protein</fullName>
    </recommendedName>
</protein>
<keyword evidence="2" id="KW-0472">Membrane</keyword>
<dbReference type="AlphaFoldDB" id="A0A6G1KHT6"/>
<feature type="signal peptide" evidence="3">
    <location>
        <begin position="1"/>
        <end position="21"/>
    </location>
</feature>
<evidence type="ECO:0000256" key="3">
    <source>
        <dbReference type="SAM" id="SignalP"/>
    </source>
</evidence>
<feature type="chain" id="PRO_5026349442" description="Receptor L-domain domain-containing protein" evidence="3">
    <location>
        <begin position="22"/>
        <end position="455"/>
    </location>
</feature>
<evidence type="ECO:0000256" key="2">
    <source>
        <dbReference type="SAM" id="Phobius"/>
    </source>
</evidence>
<evidence type="ECO:0000313" key="4">
    <source>
        <dbReference type="EMBL" id="KAF2712394.1"/>
    </source>
</evidence>
<reference evidence="4" key="1">
    <citation type="journal article" date="2020" name="Stud. Mycol.">
        <title>101 Dothideomycetes genomes: a test case for predicting lifestyles and emergence of pathogens.</title>
        <authorList>
            <person name="Haridas S."/>
            <person name="Albert R."/>
            <person name="Binder M."/>
            <person name="Bloem J."/>
            <person name="Labutti K."/>
            <person name="Salamov A."/>
            <person name="Andreopoulos B."/>
            <person name="Baker S."/>
            <person name="Barry K."/>
            <person name="Bills G."/>
            <person name="Bluhm B."/>
            <person name="Cannon C."/>
            <person name="Castanera R."/>
            <person name="Culley D."/>
            <person name="Daum C."/>
            <person name="Ezra D."/>
            <person name="Gonzalez J."/>
            <person name="Henrissat B."/>
            <person name="Kuo A."/>
            <person name="Liang C."/>
            <person name="Lipzen A."/>
            <person name="Lutzoni F."/>
            <person name="Magnuson J."/>
            <person name="Mondo S."/>
            <person name="Nolan M."/>
            <person name="Ohm R."/>
            <person name="Pangilinan J."/>
            <person name="Park H.-J."/>
            <person name="Ramirez L."/>
            <person name="Alfaro M."/>
            <person name="Sun H."/>
            <person name="Tritt A."/>
            <person name="Yoshinaga Y."/>
            <person name="Zwiers L.-H."/>
            <person name="Turgeon B."/>
            <person name="Goodwin S."/>
            <person name="Spatafora J."/>
            <person name="Crous P."/>
            <person name="Grigoriev I."/>
        </authorList>
    </citation>
    <scope>NUCLEOTIDE SEQUENCE</scope>
    <source>
        <strain evidence="4">CBS 279.74</strain>
    </source>
</reference>
<keyword evidence="2" id="KW-0812">Transmembrane</keyword>
<feature type="transmembrane region" description="Helical" evidence="2">
    <location>
        <begin position="337"/>
        <end position="358"/>
    </location>
</feature>
<dbReference type="OrthoDB" id="536881at2759"/>
<feature type="region of interest" description="Disordered" evidence="1">
    <location>
        <begin position="393"/>
        <end position="421"/>
    </location>
</feature>
<dbReference type="InterPro" id="IPR036941">
    <property type="entry name" value="Rcpt_L-dom_sf"/>
</dbReference>
<keyword evidence="2" id="KW-1133">Transmembrane helix</keyword>
<organism evidence="4 5">
    <name type="scientific">Pleomassaria siparia CBS 279.74</name>
    <dbReference type="NCBI Taxonomy" id="1314801"/>
    <lineage>
        <taxon>Eukaryota</taxon>
        <taxon>Fungi</taxon>
        <taxon>Dikarya</taxon>
        <taxon>Ascomycota</taxon>
        <taxon>Pezizomycotina</taxon>
        <taxon>Dothideomycetes</taxon>
        <taxon>Pleosporomycetidae</taxon>
        <taxon>Pleosporales</taxon>
        <taxon>Pleomassariaceae</taxon>
        <taxon>Pleomassaria</taxon>
    </lineage>
</organism>
<evidence type="ECO:0008006" key="6">
    <source>
        <dbReference type="Google" id="ProtNLM"/>
    </source>
</evidence>
<keyword evidence="3" id="KW-0732">Signal</keyword>
<dbReference type="Proteomes" id="UP000799428">
    <property type="component" value="Unassembled WGS sequence"/>
</dbReference>
<sequence length="455" mass="47600">MLRAAALLFILARVPVKGVGAVDCAPASGSLTIQTSSDVTSLTACKTFTGNVLVAADGPSTIDLTGLTSIIGNLDIENVNALTSLSSSTLTAATSLTLNNLPVLSNLSFPALANFTALRWFNLPNLEDCAVATGALSAEVQVVTILNTGLRSLEWLTWPVGSHLNISSNDELREFSIPYSTIEAGSALTLTKNPALSSFNVSLLSEIYGGLQIYGNNAITQLSFNALAAIGGYLQLSGTFNNVTMPNLDGINGALRVETTGDIDALCDNLLTNKQLNGHYDCTSNSQKLIMNPSVTAFASSTATSTATAVAVTISTTISTSDGDSGTSMMISNKAKAGIAVAVILFTFFVVACTIFCMRRRSRRKVKEIAPINKVKSTSRENLQLESSQPAFVLDKNGSAPGSPLELASPNTPPELDGAGGWSRNELAGVVPIEMDGQHGVSEVETGPERFELPA</sequence>